<dbReference type="InterPro" id="IPR051158">
    <property type="entry name" value="Metallophosphoesterase_sf"/>
</dbReference>
<dbReference type="EMBL" id="CP147407">
    <property type="protein sequence ID" value="WXB98437.1"/>
    <property type="molecule type" value="Genomic_DNA"/>
</dbReference>
<gene>
    <name evidence="2" type="ORF">WCV65_08180</name>
</gene>
<proteinExistence type="predicted"/>
<dbReference type="InterPro" id="IPR004843">
    <property type="entry name" value="Calcineurin-like_PHP"/>
</dbReference>
<accession>A0ABZ2NMS2</accession>
<reference evidence="2 3" key="1">
    <citation type="submission" date="2024-02" db="EMBL/GenBank/DDBJ databases">
        <title>Seven novel Bacillus-like species.</title>
        <authorList>
            <person name="Liu G."/>
        </authorList>
    </citation>
    <scope>NUCLEOTIDE SEQUENCE [LARGE SCALE GENOMIC DNA]</scope>
    <source>
        <strain evidence="2 3">FJAT-52054</strain>
    </source>
</reference>
<sequence length="288" mass="32403">MNKKMSRRLFLKSFLSFTAAGFFCSIGGYSYARYLEPKLLDIQELELISPKIPTGFNGMKIVQFSDTHLSEYYSISQLAEIKDTINGFTPDLVVFTGDLMDDPLHYSRTEEIIPHLEDIKAPLGKYAVYGNHDHGGYGSDIYAEILKRSGFKVLKNESEKVSLLDGSYINIAGLDDLILGRPDYQKTVRSFTPNTYNILIAHEPDAWIQAKKLHIDLQLSGHSHGGQIQLPLYGPLITPPYADKYTEGLYEFGSKKLYVNRGLGTTRLPFRFLSVPELTVFTLKGVST</sequence>
<dbReference type="Gene3D" id="3.60.21.10">
    <property type="match status" value="1"/>
</dbReference>
<dbReference type="RefSeq" id="WP_338781480.1">
    <property type="nucleotide sequence ID" value="NZ_CP147407.1"/>
</dbReference>
<feature type="domain" description="Calcineurin-like phosphoesterase" evidence="1">
    <location>
        <begin position="59"/>
        <end position="225"/>
    </location>
</feature>
<protein>
    <submittedName>
        <fullName evidence="2">Metallophosphoesterase</fullName>
    </submittedName>
</protein>
<dbReference type="PANTHER" id="PTHR31302:SF25">
    <property type="entry name" value="PHOSPHOESTERASE"/>
    <property type="match status" value="1"/>
</dbReference>
<dbReference type="SUPFAM" id="SSF56300">
    <property type="entry name" value="Metallo-dependent phosphatases"/>
    <property type="match status" value="1"/>
</dbReference>
<evidence type="ECO:0000259" key="1">
    <source>
        <dbReference type="Pfam" id="PF00149"/>
    </source>
</evidence>
<evidence type="ECO:0000313" key="2">
    <source>
        <dbReference type="EMBL" id="WXB98437.1"/>
    </source>
</evidence>
<dbReference type="InterPro" id="IPR029052">
    <property type="entry name" value="Metallo-depent_PP-like"/>
</dbReference>
<dbReference type="CDD" id="cd07385">
    <property type="entry name" value="MPP_YkuE_C"/>
    <property type="match status" value="1"/>
</dbReference>
<dbReference type="Pfam" id="PF00149">
    <property type="entry name" value="Metallophos"/>
    <property type="match status" value="1"/>
</dbReference>
<evidence type="ECO:0000313" key="3">
    <source>
        <dbReference type="Proteomes" id="UP001377337"/>
    </source>
</evidence>
<keyword evidence="3" id="KW-1185">Reference proteome</keyword>
<organism evidence="2 3">
    <name type="scientific">Metabacillus sediminis</name>
    <dbReference type="NCBI Taxonomy" id="3117746"/>
    <lineage>
        <taxon>Bacteria</taxon>
        <taxon>Bacillati</taxon>
        <taxon>Bacillota</taxon>
        <taxon>Bacilli</taxon>
        <taxon>Bacillales</taxon>
        <taxon>Bacillaceae</taxon>
        <taxon>Metabacillus</taxon>
    </lineage>
</organism>
<name>A0ABZ2NMS2_9BACI</name>
<dbReference type="Proteomes" id="UP001377337">
    <property type="component" value="Chromosome"/>
</dbReference>
<dbReference type="PANTHER" id="PTHR31302">
    <property type="entry name" value="TRANSMEMBRANE PROTEIN WITH METALLOPHOSPHOESTERASE DOMAIN-RELATED"/>
    <property type="match status" value="1"/>
</dbReference>